<dbReference type="GO" id="GO:0005737">
    <property type="term" value="C:cytoplasm"/>
    <property type="evidence" value="ECO:0007669"/>
    <property type="project" value="TreeGrafter"/>
</dbReference>
<dbReference type="PROSITE" id="PS50010">
    <property type="entry name" value="DH_2"/>
    <property type="match status" value="1"/>
</dbReference>
<sequence length="654" mass="75406">MTENLNYPSSPESDASSWYSTILSSNDTDHEEVDKNNLNQNFEFPKRNPVEFYQISNPYAGSLWYSTAGEKGSEAIGKIQERVKNNRKRNVDDLILPPRMDSLTNKKVDSPIKNENFASGLDDVHCDSPKYKGISTSYPETKYRRAFEELIESEVKYQNDLLLINSVYRSLLHNSRKYKNILSQNEEAIIFGNIDTVIDLSKLLIRDLMKGIKKHMQCDFVEGDSLKEQIGNSRIERFDIGETFDNYLNRFKIVYTSYFKNHRTQMQELTRCTNFSGPKVSKWLDECAFLAKSQSNCWDFESLLIKPIQRLSKYTLLIDKLLDTSCDDVSFEIIQHLCDAKAHVEKLLDGINNLTPPSSADGNIDDNDTKSLATETGTVFSTTPRREYASIVKEFKSRYIKVQALKKEIVYSLNPLISFMDEHIQFAESWEKFMEYGDNETDEHFIRSIYSSYTEKLKDQRGKTMLVVQEVKETIVKALDLSLEHCHSVKNKVNKHSTYRAAYISYINKEKTKLKSATAGKISNHSYKDAQEYIVLENQIIDEVPILVGQLDALLHYVVLSYHRAITEWLKSLAGEKHISQMGEALEDGSWTMGNNFDIIELHTISKHHTKLALEEFSSQFEANKMHSAYKDKNVDATVRIYPSRVIRRLFGTF</sequence>
<dbReference type="PANTHER" id="PTHR22834">
    <property type="entry name" value="NUCLEAR FUSION PROTEIN FUS2"/>
    <property type="match status" value="1"/>
</dbReference>
<dbReference type="GO" id="GO:0005085">
    <property type="term" value="F:guanyl-nucleotide exchange factor activity"/>
    <property type="evidence" value="ECO:0007669"/>
    <property type="project" value="InterPro"/>
</dbReference>
<accession>A0A1E3P9H3</accession>
<protein>
    <recommendedName>
        <fullName evidence="1">DH domain-containing protein</fullName>
    </recommendedName>
</protein>
<dbReference type="RefSeq" id="XP_019041157.1">
    <property type="nucleotide sequence ID" value="XM_019186660.1"/>
</dbReference>
<organism evidence="2 3">
    <name type="scientific">Wickerhamomyces anomalus (strain ATCC 58044 / CBS 1984 / NCYC 433 / NRRL Y-366-8)</name>
    <name type="common">Yeast</name>
    <name type="synonym">Hansenula anomala</name>
    <dbReference type="NCBI Taxonomy" id="683960"/>
    <lineage>
        <taxon>Eukaryota</taxon>
        <taxon>Fungi</taxon>
        <taxon>Dikarya</taxon>
        <taxon>Ascomycota</taxon>
        <taxon>Saccharomycotina</taxon>
        <taxon>Saccharomycetes</taxon>
        <taxon>Phaffomycetales</taxon>
        <taxon>Wickerhamomycetaceae</taxon>
        <taxon>Wickerhamomyces</taxon>
    </lineage>
</organism>
<dbReference type="OrthoDB" id="10256089at2759"/>
<dbReference type="InterPro" id="IPR051492">
    <property type="entry name" value="Dynamin-Rho_GEF"/>
</dbReference>
<dbReference type="SMART" id="SM00325">
    <property type="entry name" value="RhoGEF"/>
    <property type="match status" value="1"/>
</dbReference>
<dbReference type="CDD" id="cd00160">
    <property type="entry name" value="RhoGEF"/>
    <property type="match status" value="1"/>
</dbReference>
<proteinExistence type="predicted"/>
<dbReference type="InterPro" id="IPR000219">
    <property type="entry name" value="DH_dom"/>
</dbReference>
<gene>
    <name evidence="2" type="ORF">WICANDRAFT_98574</name>
</gene>
<dbReference type="PANTHER" id="PTHR22834:SF20">
    <property type="entry name" value="SH3 DOMAIN-CONTAINING PROTEIN"/>
    <property type="match status" value="1"/>
</dbReference>
<dbReference type="STRING" id="683960.A0A1E3P9H3"/>
<keyword evidence="3" id="KW-1185">Reference proteome</keyword>
<dbReference type="InterPro" id="IPR035899">
    <property type="entry name" value="DBL_dom_sf"/>
</dbReference>
<dbReference type="AlphaFoldDB" id="A0A1E3P9H3"/>
<dbReference type="InterPro" id="IPR027267">
    <property type="entry name" value="AH/BAR_dom_sf"/>
</dbReference>
<dbReference type="GO" id="GO:0031991">
    <property type="term" value="P:regulation of actomyosin contractile ring contraction"/>
    <property type="evidence" value="ECO:0007669"/>
    <property type="project" value="TreeGrafter"/>
</dbReference>
<feature type="domain" description="DH" evidence="1">
    <location>
        <begin position="142"/>
        <end position="354"/>
    </location>
</feature>
<evidence type="ECO:0000313" key="2">
    <source>
        <dbReference type="EMBL" id="ODQ61950.1"/>
    </source>
</evidence>
<dbReference type="Proteomes" id="UP000094112">
    <property type="component" value="Unassembled WGS sequence"/>
</dbReference>
<name>A0A1E3P9H3_WICAA</name>
<reference evidence="2 3" key="1">
    <citation type="journal article" date="2016" name="Proc. Natl. Acad. Sci. U.S.A.">
        <title>Comparative genomics of biotechnologically important yeasts.</title>
        <authorList>
            <person name="Riley R."/>
            <person name="Haridas S."/>
            <person name="Wolfe K.H."/>
            <person name="Lopes M.R."/>
            <person name="Hittinger C.T."/>
            <person name="Goeker M."/>
            <person name="Salamov A.A."/>
            <person name="Wisecaver J.H."/>
            <person name="Long T.M."/>
            <person name="Calvey C.H."/>
            <person name="Aerts A.L."/>
            <person name="Barry K.W."/>
            <person name="Choi C."/>
            <person name="Clum A."/>
            <person name="Coughlan A.Y."/>
            <person name="Deshpande S."/>
            <person name="Douglass A.P."/>
            <person name="Hanson S.J."/>
            <person name="Klenk H.-P."/>
            <person name="LaButti K.M."/>
            <person name="Lapidus A."/>
            <person name="Lindquist E.A."/>
            <person name="Lipzen A.M."/>
            <person name="Meier-Kolthoff J.P."/>
            <person name="Ohm R.A."/>
            <person name="Otillar R.P."/>
            <person name="Pangilinan J.L."/>
            <person name="Peng Y."/>
            <person name="Rokas A."/>
            <person name="Rosa C.A."/>
            <person name="Scheuner C."/>
            <person name="Sibirny A.A."/>
            <person name="Slot J.C."/>
            <person name="Stielow J.B."/>
            <person name="Sun H."/>
            <person name="Kurtzman C.P."/>
            <person name="Blackwell M."/>
            <person name="Grigoriev I.V."/>
            <person name="Jeffries T.W."/>
        </authorList>
    </citation>
    <scope>NUCLEOTIDE SEQUENCE [LARGE SCALE GENOMIC DNA]</scope>
    <source>
        <strain evidence="3">ATCC 58044 / CBS 1984 / NCYC 433 / NRRL Y-366-8</strain>
    </source>
</reference>
<dbReference type="EMBL" id="KV454208">
    <property type="protein sequence ID" value="ODQ61950.1"/>
    <property type="molecule type" value="Genomic_DNA"/>
</dbReference>
<dbReference type="SUPFAM" id="SSF103657">
    <property type="entry name" value="BAR/IMD domain-like"/>
    <property type="match status" value="1"/>
</dbReference>
<dbReference type="Gene3D" id="1.20.1270.60">
    <property type="entry name" value="Arfaptin homology (AH) domain/BAR domain"/>
    <property type="match status" value="1"/>
</dbReference>
<evidence type="ECO:0000313" key="3">
    <source>
        <dbReference type="Proteomes" id="UP000094112"/>
    </source>
</evidence>
<dbReference type="GO" id="GO:0032955">
    <property type="term" value="P:regulation of division septum assembly"/>
    <property type="evidence" value="ECO:0007669"/>
    <property type="project" value="TreeGrafter"/>
</dbReference>
<dbReference type="SUPFAM" id="SSF48065">
    <property type="entry name" value="DBL homology domain (DH-domain)"/>
    <property type="match status" value="1"/>
</dbReference>
<evidence type="ECO:0000259" key="1">
    <source>
        <dbReference type="PROSITE" id="PS50010"/>
    </source>
</evidence>
<dbReference type="Gene3D" id="1.20.900.10">
    <property type="entry name" value="Dbl homology (DH) domain"/>
    <property type="match status" value="1"/>
</dbReference>
<dbReference type="GeneID" id="30203906"/>
<dbReference type="Pfam" id="PF00621">
    <property type="entry name" value="RhoGEF"/>
    <property type="match status" value="1"/>
</dbReference>